<keyword evidence="3" id="KW-1185">Reference proteome</keyword>
<sequence>MMEVVSSTPPTQLESPTAPGLLAPTQTVTACATRTESSVPPQQDTVRTSKAASPSPASVGAGNSQRGVDTKTIPSASEPRASELLAVVPDMQYPSWPAIPPNHHIPLVITKTIGGTKAKAHSLLAVMQQECSAFLHEQLNGGLLVYFDGGERRFRKRGSGYLAPEEPYEVLAPVTSRRMEERSPSQGTASCTGPAVDAGAASGTAWARRERRRTADRHLELFEKWLALEAEMREREAALEERHLSIEERCLAIRELQLQQRMREFDAAQEERRGERVALLQQNQLLANALTALVDKLQK</sequence>
<feature type="compositionally biased region" description="Polar residues" evidence="1">
    <location>
        <begin position="1"/>
        <end position="15"/>
    </location>
</feature>
<name>A0A9J6DTY7_RHIMP</name>
<reference evidence="2" key="1">
    <citation type="journal article" date="2020" name="Cell">
        <title>Large-Scale Comparative Analyses of Tick Genomes Elucidate Their Genetic Diversity and Vector Capacities.</title>
        <authorList>
            <consortium name="Tick Genome and Microbiome Consortium (TIGMIC)"/>
            <person name="Jia N."/>
            <person name="Wang J."/>
            <person name="Shi W."/>
            <person name="Du L."/>
            <person name="Sun Y."/>
            <person name="Zhan W."/>
            <person name="Jiang J.F."/>
            <person name="Wang Q."/>
            <person name="Zhang B."/>
            <person name="Ji P."/>
            <person name="Bell-Sakyi L."/>
            <person name="Cui X.M."/>
            <person name="Yuan T.T."/>
            <person name="Jiang B.G."/>
            <person name="Yang W.F."/>
            <person name="Lam T.T."/>
            <person name="Chang Q.C."/>
            <person name="Ding S.J."/>
            <person name="Wang X.J."/>
            <person name="Zhu J.G."/>
            <person name="Ruan X.D."/>
            <person name="Zhao L."/>
            <person name="Wei J.T."/>
            <person name="Ye R.Z."/>
            <person name="Que T.C."/>
            <person name="Du C.H."/>
            <person name="Zhou Y.H."/>
            <person name="Cheng J.X."/>
            <person name="Dai P.F."/>
            <person name="Guo W.B."/>
            <person name="Han X.H."/>
            <person name="Huang E.J."/>
            <person name="Li L.F."/>
            <person name="Wei W."/>
            <person name="Gao Y.C."/>
            <person name="Liu J.Z."/>
            <person name="Shao H.Z."/>
            <person name="Wang X."/>
            <person name="Wang C.C."/>
            <person name="Yang T.C."/>
            <person name="Huo Q.B."/>
            <person name="Li W."/>
            <person name="Chen H.Y."/>
            <person name="Chen S.E."/>
            <person name="Zhou L.G."/>
            <person name="Ni X.B."/>
            <person name="Tian J.H."/>
            <person name="Sheng Y."/>
            <person name="Liu T."/>
            <person name="Pan Y.S."/>
            <person name="Xia L.Y."/>
            <person name="Li J."/>
            <person name="Zhao F."/>
            <person name="Cao W.C."/>
        </authorList>
    </citation>
    <scope>NUCLEOTIDE SEQUENCE</scope>
    <source>
        <strain evidence="2">Rmic-2018</strain>
    </source>
</reference>
<organism evidence="2 3">
    <name type="scientific">Rhipicephalus microplus</name>
    <name type="common">Cattle tick</name>
    <name type="synonym">Boophilus microplus</name>
    <dbReference type="NCBI Taxonomy" id="6941"/>
    <lineage>
        <taxon>Eukaryota</taxon>
        <taxon>Metazoa</taxon>
        <taxon>Ecdysozoa</taxon>
        <taxon>Arthropoda</taxon>
        <taxon>Chelicerata</taxon>
        <taxon>Arachnida</taxon>
        <taxon>Acari</taxon>
        <taxon>Parasitiformes</taxon>
        <taxon>Ixodida</taxon>
        <taxon>Ixodoidea</taxon>
        <taxon>Ixodidae</taxon>
        <taxon>Rhipicephalinae</taxon>
        <taxon>Rhipicephalus</taxon>
        <taxon>Boophilus</taxon>
    </lineage>
</organism>
<evidence type="ECO:0000313" key="2">
    <source>
        <dbReference type="EMBL" id="KAH8025354.1"/>
    </source>
</evidence>
<comment type="caution">
    <text evidence="2">The sequence shown here is derived from an EMBL/GenBank/DDBJ whole genome shotgun (WGS) entry which is preliminary data.</text>
</comment>
<protein>
    <submittedName>
        <fullName evidence="2">Uncharacterized protein</fullName>
    </submittedName>
</protein>
<feature type="region of interest" description="Disordered" evidence="1">
    <location>
        <begin position="181"/>
        <end position="209"/>
    </location>
</feature>
<evidence type="ECO:0000313" key="3">
    <source>
        <dbReference type="Proteomes" id="UP000821866"/>
    </source>
</evidence>
<dbReference type="Proteomes" id="UP000821866">
    <property type="component" value="Unassembled WGS sequence"/>
</dbReference>
<feature type="compositionally biased region" description="Polar residues" evidence="1">
    <location>
        <begin position="24"/>
        <end position="50"/>
    </location>
</feature>
<dbReference type="EMBL" id="JABSTU010000007">
    <property type="protein sequence ID" value="KAH8025354.1"/>
    <property type="molecule type" value="Genomic_DNA"/>
</dbReference>
<gene>
    <name evidence="2" type="ORF">HPB51_007500</name>
</gene>
<feature type="region of interest" description="Disordered" evidence="1">
    <location>
        <begin position="1"/>
        <end position="77"/>
    </location>
</feature>
<accession>A0A9J6DTY7</accession>
<dbReference type="AlphaFoldDB" id="A0A9J6DTY7"/>
<proteinExistence type="predicted"/>
<reference evidence="2" key="2">
    <citation type="submission" date="2021-09" db="EMBL/GenBank/DDBJ databases">
        <authorList>
            <person name="Jia N."/>
            <person name="Wang J."/>
            <person name="Shi W."/>
            <person name="Du L."/>
            <person name="Sun Y."/>
            <person name="Zhan W."/>
            <person name="Jiang J."/>
            <person name="Wang Q."/>
            <person name="Zhang B."/>
            <person name="Ji P."/>
            <person name="Sakyi L.B."/>
            <person name="Cui X."/>
            <person name="Yuan T."/>
            <person name="Jiang B."/>
            <person name="Yang W."/>
            <person name="Lam T.T.-Y."/>
            <person name="Chang Q."/>
            <person name="Ding S."/>
            <person name="Wang X."/>
            <person name="Zhu J."/>
            <person name="Ruan X."/>
            <person name="Zhao L."/>
            <person name="Wei J."/>
            <person name="Que T."/>
            <person name="Du C."/>
            <person name="Cheng J."/>
            <person name="Dai P."/>
            <person name="Han X."/>
            <person name="Huang E."/>
            <person name="Gao Y."/>
            <person name="Liu J."/>
            <person name="Shao H."/>
            <person name="Ye R."/>
            <person name="Li L."/>
            <person name="Wei W."/>
            <person name="Wang X."/>
            <person name="Wang C."/>
            <person name="Huo Q."/>
            <person name="Li W."/>
            <person name="Guo W."/>
            <person name="Chen H."/>
            <person name="Chen S."/>
            <person name="Zhou L."/>
            <person name="Zhou L."/>
            <person name="Ni X."/>
            <person name="Tian J."/>
            <person name="Zhou Y."/>
            <person name="Sheng Y."/>
            <person name="Liu T."/>
            <person name="Pan Y."/>
            <person name="Xia L."/>
            <person name="Li J."/>
            <person name="Zhao F."/>
            <person name="Cao W."/>
        </authorList>
    </citation>
    <scope>NUCLEOTIDE SEQUENCE</scope>
    <source>
        <strain evidence="2">Rmic-2018</strain>
        <tissue evidence="2">Larvae</tissue>
    </source>
</reference>
<evidence type="ECO:0000256" key="1">
    <source>
        <dbReference type="SAM" id="MobiDB-lite"/>
    </source>
</evidence>
<feature type="compositionally biased region" description="Polar residues" evidence="1">
    <location>
        <begin position="61"/>
        <end position="75"/>
    </location>
</feature>